<reference evidence="1" key="1">
    <citation type="journal article" date="2022" name="bioRxiv">
        <title>Sequencing and chromosome-scale assembly of the giantPleurodeles waltlgenome.</title>
        <authorList>
            <person name="Brown T."/>
            <person name="Elewa A."/>
            <person name="Iarovenko S."/>
            <person name="Subramanian E."/>
            <person name="Araus A.J."/>
            <person name="Petzold A."/>
            <person name="Susuki M."/>
            <person name="Suzuki K.-i.T."/>
            <person name="Hayashi T."/>
            <person name="Toyoda A."/>
            <person name="Oliveira C."/>
            <person name="Osipova E."/>
            <person name="Leigh N.D."/>
            <person name="Simon A."/>
            <person name="Yun M.H."/>
        </authorList>
    </citation>
    <scope>NUCLEOTIDE SEQUENCE</scope>
    <source>
        <strain evidence="1">20211129_DDA</strain>
        <tissue evidence="1">Liver</tissue>
    </source>
</reference>
<sequence>MADMRVGNAKVMFFPDYMITVQRQRNKFLAVKRRLREMGFTYSLLFPAKHHVVTTNTTCIVTPEEAWQWIDNSDDCADHAVRQDSTGENTMQWNRRGQ</sequence>
<dbReference type="Proteomes" id="UP001066276">
    <property type="component" value="Chromosome 7"/>
</dbReference>
<gene>
    <name evidence="1" type="ORF">NDU88_004743</name>
</gene>
<dbReference type="EMBL" id="JANPWB010000011">
    <property type="protein sequence ID" value="KAJ1126335.1"/>
    <property type="molecule type" value="Genomic_DNA"/>
</dbReference>
<accession>A0AAV7PLT2</accession>
<evidence type="ECO:0000313" key="2">
    <source>
        <dbReference type="Proteomes" id="UP001066276"/>
    </source>
</evidence>
<dbReference type="InterPro" id="IPR042566">
    <property type="entry name" value="L1_C"/>
</dbReference>
<protein>
    <submittedName>
        <fullName evidence="1">Uncharacterized protein</fullName>
    </submittedName>
</protein>
<comment type="caution">
    <text evidence="1">The sequence shown here is derived from an EMBL/GenBank/DDBJ whole genome shotgun (WGS) entry which is preliminary data.</text>
</comment>
<name>A0AAV7PLT2_PLEWA</name>
<evidence type="ECO:0000313" key="1">
    <source>
        <dbReference type="EMBL" id="KAJ1126335.1"/>
    </source>
</evidence>
<organism evidence="1 2">
    <name type="scientific">Pleurodeles waltl</name>
    <name type="common">Iberian ribbed newt</name>
    <dbReference type="NCBI Taxonomy" id="8319"/>
    <lineage>
        <taxon>Eukaryota</taxon>
        <taxon>Metazoa</taxon>
        <taxon>Chordata</taxon>
        <taxon>Craniata</taxon>
        <taxon>Vertebrata</taxon>
        <taxon>Euteleostomi</taxon>
        <taxon>Amphibia</taxon>
        <taxon>Batrachia</taxon>
        <taxon>Caudata</taxon>
        <taxon>Salamandroidea</taxon>
        <taxon>Salamandridae</taxon>
        <taxon>Pleurodelinae</taxon>
        <taxon>Pleurodeles</taxon>
    </lineage>
</organism>
<proteinExistence type="predicted"/>
<dbReference type="Gene3D" id="3.30.250.20">
    <property type="entry name" value="L1 transposable element, C-terminal domain"/>
    <property type="match status" value="1"/>
</dbReference>
<keyword evidence="2" id="KW-1185">Reference proteome</keyword>
<dbReference type="AlphaFoldDB" id="A0AAV7PLT2"/>